<evidence type="ECO:0000313" key="2">
    <source>
        <dbReference type="EMBL" id="KAL1373408.1"/>
    </source>
</evidence>
<feature type="non-terminal residue" evidence="2">
    <location>
        <position position="118"/>
    </location>
</feature>
<protein>
    <submittedName>
        <fullName evidence="2">Uncharacterized protein</fullName>
    </submittedName>
</protein>
<sequence length="118" mass="12955">MASELRFALKRNRSKSSDHNTTATTLRTTASSRASPKDSEPSSEHRFHPLGPPYAQYEFDPKAVGHAVVSNSRLTVGMMNKRKKSAVVALVALVLSAHFDAFPAYNSDADETVEHIKI</sequence>
<feature type="compositionally biased region" description="Basic and acidic residues" evidence="1">
    <location>
        <begin position="35"/>
        <end position="47"/>
    </location>
</feature>
<feature type="region of interest" description="Disordered" evidence="1">
    <location>
        <begin position="1"/>
        <end position="52"/>
    </location>
</feature>
<keyword evidence="3" id="KW-1185">Reference proteome</keyword>
<proteinExistence type="predicted"/>
<reference evidence="2 3" key="1">
    <citation type="submission" date="2024-05" db="EMBL/GenBank/DDBJ databases">
        <title>Culex pipiens pipiens assembly and annotation.</title>
        <authorList>
            <person name="Alout H."/>
            <person name="Durand T."/>
        </authorList>
    </citation>
    <scope>NUCLEOTIDE SEQUENCE [LARGE SCALE GENOMIC DNA]</scope>
    <source>
        <strain evidence="2">HA-2024</strain>
        <tissue evidence="2">Whole body</tissue>
    </source>
</reference>
<dbReference type="EMBL" id="JBEHCU010014410">
    <property type="protein sequence ID" value="KAL1373408.1"/>
    <property type="molecule type" value="Genomic_DNA"/>
</dbReference>
<dbReference type="Proteomes" id="UP001562425">
    <property type="component" value="Unassembled WGS sequence"/>
</dbReference>
<evidence type="ECO:0000256" key="1">
    <source>
        <dbReference type="SAM" id="MobiDB-lite"/>
    </source>
</evidence>
<evidence type="ECO:0000313" key="3">
    <source>
        <dbReference type="Proteomes" id="UP001562425"/>
    </source>
</evidence>
<accession>A0ABD1CAP1</accession>
<gene>
    <name evidence="2" type="ORF">pipiens_018675</name>
</gene>
<comment type="caution">
    <text evidence="2">The sequence shown here is derived from an EMBL/GenBank/DDBJ whole genome shotgun (WGS) entry which is preliminary data.</text>
</comment>
<organism evidence="2 3">
    <name type="scientific">Culex pipiens pipiens</name>
    <name type="common">Northern house mosquito</name>
    <dbReference type="NCBI Taxonomy" id="38569"/>
    <lineage>
        <taxon>Eukaryota</taxon>
        <taxon>Metazoa</taxon>
        <taxon>Ecdysozoa</taxon>
        <taxon>Arthropoda</taxon>
        <taxon>Hexapoda</taxon>
        <taxon>Insecta</taxon>
        <taxon>Pterygota</taxon>
        <taxon>Neoptera</taxon>
        <taxon>Endopterygota</taxon>
        <taxon>Diptera</taxon>
        <taxon>Nematocera</taxon>
        <taxon>Culicoidea</taxon>
        <taxon>Culicidae</taxon>
        <taxon>Culicinae</taxon>
        <taxon>Culicini</taxon>
        <taxon>Culex</taxon>
        <taxon>Culex</taxon>
    </lineage>
</organism>
<feature type="compositionally biased region" description="Low complexity" evidence="1">
    <location>
        <begin position="21"/>
        <end position="34"/>
    </location>
</feature>
<name>A0ABD1CAP1_CULPP</name>
<dbReference type="AlphaFoldDB" id="A0ABD1CAP1"/>